<comment type="caution">
    <text evidence="1">The sequence shown here is derived from an EMBL/GenBank/DDBJ whole genome shotgun (WGS) entry which is preliminary data.</text>
</comment>
<evidence type="ECO:0000313" key="2">
    <source>
        <dbReference type="Proteomes" id="UP000186601"/>
    </source>
</evidence>
<evidence type="ECO:0000313" key="1">
    <source>
        <dbReference type="EMBL" id="PSS36840.1"/>
    </source>
</evidence>
<dbReference type="Proteomes" id="UP000186601">
    <property type="component" value="Unassembled WGS sequence"/>
</dbReference>
<gene>
    <name evidence="1" type="ORF">PHLCEN_2v1315</name>
</gene>
<accession>A0A2R6S3I0</accession>
<dbReference type="AlphaFoldDB" id="A0A2R6S3I0"/>
<name>A0A2R6S3I0_9APHY</name>
<proteinExistence type="predicted"/>
<organism evidence="1 2">
    <name type="scientific">Hermanssonia centrifuga</name>
    <dbReference type="NCBI Taxonomy" id="98765"/>
    <lineage>
        <taxon>Eukaryota</taxon>
        <taxon>Fungi</taxon>
        <taxon>Dikarya</taxon>
        <taxon>Basidiomycota</taxon>
        <taxon>Agaricomycotina</taxon>
        <taxon>Agaricomycetes</taxon>
        <taxon>Polyporales</taxon>
        <taxon>Meruliaceae</taxon>
        <taxon>Hermanssonia</taxon>
    </lineage>
</organism>
<protein>
    <submittedName>
        <fullName evidence="1">Uncharacterized protein</fullName>
    </submittedName>
</protein>
<dbReference type="EMBL" id="MLYV02000096">
    <property type="protein sequence ID" value="PSS36840.1"/>
    <property type="molecule type" value="Genomic_DNA"/>
</dbReference>
<keyword evidence="2" id="KW-1185">Reference proteome</keyword>
<sequence length="125" mass="13564">MSQIPPSWSASPTTQELYNFCLDHADLPPPDQKSLAHLSATALHTHPISQGLCHHPSPSPQVINISIDRNCSVTSNKQFVGATIVLISLDAMQHSNSLLTETYPDLAIQPVLGPKGKLPPHYINL</sequence>
<reference evidence="1 2" key="1">
    <citation type="submission" date="2018-02" db="EMBL/GenBank/DDBJ databases">
        <title>Genome sequence of the basidiomycete white-rot fungus Phlebia centrifuga.</title>
        <authorList>
            <person name="Granchi Z."/>
            <person name="Peng M."/>
            <person name="de Vries R.P."/>
            <person name="Hilden K."/>
            <person name="Makela M.R."/>
            <person name="Grigoriev I."/>
            <person name="Riley R."/>
        </authorList>
    </citation>
    <scope>NUCLEOTIDE SEQUENCE [LARGE SCALE GENOMIC DNA]</scope>
    <source>
        <strain evidence="1 2">FBCC195</strain>
    </source>
</reference>